<evidence type="ECO:0000313" key="1">
    <source>
        <dbReference type="EMBL" id="EMA27107.1"/>
    </source>
</evidence>
<dbReference type="AlphaFoldDB" id="M0L0L9"/>
<gene>
    <name evidence="1" type="ORF">C444_21031</name>
</gene>
<sequence length="74" mass="8553">MAVWVPLLRFSAEFPDTGDLQAIDETGFDRQLASHHYAKRTDYAFRSVKLTELVGFDTSTVWDIHRSMQQPHDV</sequence>
<dbReference type="eggNOG" id="arCOG02751">
    <property type="taxonomic scope" value="Archaea"/>
</dbReference>
<dbReference type="Proteomes" id="UP000011524">
    <property type="component" value="Unassembled WGS sequence"/>
</dbReference>
<keyword evidence="2" id="KW-1185">Reference proteome</keyword>
<name>M0L0L9_HALJT</name>
<evidence type="ECO:0000313" key="2">
    <source>
        <dbReference type="Proteomes" id="UP000011524"/>
    </source>
</evidence>
<dbReference type="STRING" id="1227453.C444_21031"/>
<comment type="caution">
    <text evidence="1">The sequence shown here is derived from an EMBL/GenBank/DDBJ whole genome shotgun (WGS) entry which is preliminary data.</text>
</comment>
<protein>
    <submittedName>
        <fullName evidence="1">Transposase IS4 family protein</fullName>
    </submittedName>
</protein>
<proteinExistence type="predicted"/>
<dbReference type="EMBL" id="AOLY01000046">
    <property type="protein sequence ID" value="EMA27107.1"/>
    <property type="molecule type" value="Genomic_DNA"/>
</dbReference>
<organism evidence="1 2">
    <name type="scientific">Haloarcula japonica (strain ATCC 49778 / DSM 6131 / JCM 7785 / NBRC 101032 / NCIMB 13157 / TR-1)</name>
    <dbReference type="NCBI Taxonomy" id="1227453"/>
    <lineage>
        <taxon>Archaea</taxon>
        <taxon>Methanobacteriati</taxon>
        <taxon>Methanobacteriota</taxon>
        <taxon>Stenosarchaea group</taxon>
        <taxon>Halobacteria</taxon>
        <taxon>Halobacteriales</taxon>
        <taxon>Haloarculaceae</taxon>
        <taxon>Haloarcula</taxon>
    </lineage>
</organism>
<reference evidence="1 2" key="1">
    <citation type="journal article" date="2014" name="PLoS Genet.">
        <title>Phylogenetically driven sequencing of extremely halophilic archaea reveals strategies for static and dynamic osmo-response.</title>
        <authorList>
            <person name="Becker E.A."/>
            <person name="Seitzer P.M."/>
            <person name="Tritt A."/>
            <person name="Larsen D."/>
            <person name="Krusor M."/>
            <person name="Yao A.I."/>
            <person name="Wu D."/>
            <person name="Madern D."/>
            <person name="Eisen J.A."/>
            <person name="Darling A.E."/>
            <person name="Facciotti M.T."/>
        </authorList>
    </citation>
    <scope>NUCLEOTIDE SEQUENCE [LARGE SCALE GENOMIC DNA]</scope>
    <source>
        <strain evidence="2">ATCC 49778 / DSM 6131 / JCM 7785 / NBRC 101032 / NCIMB 13157 / TR-1</strain>
    </source>
</reference>
<accession>M0L0L9</accession>